<dbReference type="InterPro" id="IPR012338">
    <property type="entry name" value="Beta-lactam/transpept-like"/>
</dbReference>
<dbReference type="SUPFAM" id="SSF56601">
    <property type="entry name" value="beta-lactamase/transpeptidase-like"/>
    <property type="match status" value="1"/>
</dbReference>
<evidence type="ECO:0000259" key="1">
    <source>
        <dbReference type="Pfam" id="PF00144"/>
    </source>
</evidence>
<dbReference type="Gene3D" id="3.40.710.10">
    <property type="entry name" value="DD-peptidase/beta-lactamase superfamily"/>
    <property type="match status" value="1"/>
</dbReference>
<name>A0A094Q731_9ZZZZ</name>
<organism evidence="2">
    <name type="scientific">freshwater metagenome</name>
    <dbReference type="NCBI Taxonomy" id="449393"/>
    <lineage>
        <taxon>unclassified sequences</taxon>
        <taxon>metagenomes</taxon>
        <taxon>ecological metagenomes</taxon>
    </lineage>
</organism>
<gene>
    <name evidence="2" type="ORF">GM51_6940</name>
</gene>
<dbReference type="PANTHER" id="PTHR43283:SF3">
    <property type="entry name" value="BETA-LACTAMASE FAMILY PROTEIN (AFU_ORTHOLOGUE AFUA_5G07500)"/>
    <property type="match status" value="1"/>
</dbReference>
<protein>
    <recommendedName>
        <fullName evidence="1">Beta-lactamase-related domain-containing protein</fullName>
    </recommendedName>
</protein>
<dbReference type="InterPro" id="IPR001466">
    <property type="entry name" value="Beta-lactam-related"/>
</dbReference>
<accession>A0A094Q731</accession>
<sequence length="396" mass="43024">MSDLTKSFDSVLNGVVDGNPRVPGVVAMVTDRKGNIYEGAAGVRDLSTNAPMTTDSVFAIFSTTKAITGTCVLQCVEEGLLDLDAPAKNYAPALGKLQVLDGFDNSGNPITRAPKRDVTTRMLMLHTAGFGYDFFNAQYNRLAEDHGQPSVITASRGSIETPLLFDPGDQWEYGTNIDWAGQVVEGVRGKRLGEVMKDHVFDPLGMSDIGFVMNPSMASRRATIHLRGQDGSLDPQTDLVLTQEPEVDMGGHGLYSTVGEYMKFIRMWLNDGDGANGRVLKKETVAMAVKNGLKDHQKVVALPGVIPWLSNEAEFFPGLKKSWSFTFMVNDEQAPTGRPANSIGWAGLANLYYWIDQKNGIGGFWATQILPFADASSFGGYIDFESTAYKQPALVG</sequence>
<comment type="caution">
    <text evidence="2">The sequence shown here is derived from an EMBL/GenBank/DDBJ whole genome shotgun (WGS) entry which is preliminary data.</text>
</comment>
<feature type="domain" description="Beta-lactamase-related" evidence="1">
    <location>
        <begin position="20"/>
        <end position="371"/>
    </location>
</feature>
<dbReference type="EMBL" id="JNSL01000033">
    <property type="protein sequence ID" value="KGA19227.1"/>
    <property type="molecule type" value="Genomic_DNA"/>
</dbReference>
<dbReference type="Pfam" id="PF00144">
    <property type="entry name" value="Beta-lactamase"/>
    <property type="match status" value="1"/>
</dbReference>
<reference evidence="2" key="1">
    <citation type="submission" date="2014-06" db="EMBL/GenBank/DDBJ databases">
        <title>Key roles for freshwater Actinobacteria revealed by deep metagenomic sequencing.</title>
        <authorList>
            <person name="Ghai R."/>
            <person name="Mizuno C.M."/>
            <person name="Picazo A."/>
            <person name="Camacho A."/>
            <person name="Rodriguez-Valera F."/>
        </authorList>
    </citation>
    <scope>NUCLEOTIDE SEQUENCE</scope>
</reference>
<dbReference type="PANTHER" id="PTHR43283">
    <property type="entry name" value="BETA-LACTAMASE-RELATED"/>
    <property type="match status" value="1"/>
</dbReference>
<evidence type="ECO:0000313" key="2">
    <source>
        <dbReference type="EMBL" id="KGA19227.1"/>
    </source>
</evidence>
<dbReference type="InterPro" id="IPR050789">
    <property type="entry name" value="Diverse_Enzym_Activities"/>
</dbReference>
<proteinExistence type="predicted"/>
<dbReference type="AlphaFoldDB" id="A0A094Q731"/>